<evidence type="ECO:0000313" key="7">
    <source>
        <dbReference type="Proteomes" id="UP000215452"/>
    </source>
</evidence>
<dbReference type="CDD" id="cd00427">
    <property type="entry name" value="Ribosomal_L29_HIP"/>
    <property type="match status" value="1"/>
</dbReference>
<evidence type="ECO:0000256" key="4">
    <source>
        <dbReference type="ARBA" id="ARBA00035204"/>
    </source>
</evidence>
<protein>
    <recommendedName>
        <fullName evidence="4 5">Large ribosomal subunit protein uL29</fullName>
    </recommendedName>
</protein>
<dbReference type="InterPro" id="IPR036049">
    <property type="entry name" value="Ribosomal_uL29_sf"/>
</dbReference>
<dbReference type="AlphaFoldDB" id="A0A223M9U3"/>
<keyword evidence="2 5" id="KW-0689">Ribosomal protein</keyword>
<dbReference type="GO" id="GO:0022625">
    <property type="term" value="C:cytosolic large ribosomal subunit"/>
    <property type="evidence" value="ECO:0007669"/>
    <property type="project" value="TreeGrafter"/>
</dbReference>
<keyword evidence="3 5" id="KW-0687">Ribonucleoprotein</keyword>
<dbReference type="Pfam" id="PF00831">
    <property type="entry name" value="Ribosomal_L29"/>
    <property type="match status" value="1"/>
</dbReference>
<evidence type="ECO:0000256" key="2">
    <source>
        <dbReference type="ARBA" id="ARBA00022980"/>
    </source>
</evidence>
<reference evidence="6 7" key="1">
    <citation type="submission" date="2017-08" db="EMBL/GenBank/DDBJ databases">
        <title>The complete genome sequence of a Mycoplasma hyopneumoniae isolate in Korea.</title>
        <authorList>
            <person name="Han J."/>
            <person name="Lee N."/>
        </authorList>
    </citation>
    <scope>NUCLEOTIDE SEQUENCE [LARGE SCALE GENOMIC DNA]</scope>
    <source>
        <strain evidence="6 7">KM014</strain>
    </source>
</reference>
<dbReference type="Gene3D" id="1.10.287.310">
    <property type="match status" value="1"/>
</dbReference>
<dbReference type="Proteomes" id="UP000215452">
    <property type="component" value="Chromosome"/>
</dbReference>
<dbReference type="InterPro" id="IPR001854">
    <property type="entry name" value="Ribosomal_uL29"/>
</dbReference>
<dbReference type="GO" id="GO:0006412">
    <property type="term" value="P:translation"/>
    <property type="evidence" value="ECO:0007669"/>
    <property type="project" value="UniProtKB-UniRule"/>
</dbReference>
<dbReference type="InterPro" id="IPR050063">
    <property type="entry name" value="Ribosomal_protein_uL29"/>
</dbReference>
<dbReference type="EMBL" id="CP022714">
    <property type="protein sequence ID" value="ASU14342.1"/>
    <property type="molecule type" value="Genomic_DNA"/>
</dbReference>
<evidence type="ECO:0000313" key="6">
    <source>
        <dbReference type="EMBL" id="ASU14342.1"/>
    </source>
</evidence>
<dbReference type="SUPFAM" id="SSF46561">
    <property type="entry name" value="Ribosomal protein L29 (L29p)"/>
    <property type="match status" value="1"/>
</dbReference>
<evidence type="ECO:0000256" key="5">
    <source>
        <dbReference type="HAMAP-Rule" id="MF_00374"/>
    </source>
</evidence>
<dbReference type="GO" id="GO:0003735">
    <property type="term" value="F:structural constituent of ribosome"/>
    <property type="evidence" value="ECO:0007669"/>
    <property type="project" value="InterPro"/>
</dbReference>
<proteinExistence type="inferred from homology"/>
<gene>
    <name evidence="5 6" type="primary">rpmC</name>
    <name evidence="6" type="ORF">CIB43_00446</name>
</gene>
<sequence length="121" mass="14101">MEFKELLKKTASELNSLLLEYRSELFTLRFKNQSSNLDQSHKIGEMRKMIARVLTIISQRKLEEVPKLKKPRKKAKKVGKISSLVKPKSLKSHFIDELKPLLVPKIQKNLVKKQEMSAENE</sequence>
<dbReference type="HAMAP" id="MF_00374">
    <property type="entry name" value="Ribosomal_uL29"/>
    <property type="match status" value="1"/>
</dbReference>
<name>A0A223M9U3_MESHO</name>
<evidence type="ECO:0000256" key="3">
    <source>
        <dbReference type="ARBA" id="ARBA00023274"/>
    </source>
</evidence>
<evidence type="ECO:0000256" key="1">
    <source>
        <dbReference type="ARBA" id="ARBA00009254"/>
    </source>
</evidence>
<dbReference type="PANTHER" id="PTHR10916">
    <property type="entry name" value="60S RIBOSOMAL PROTEIN L35/50S RIBOSOMAL PROTEIN L29"/>
    <property type="match status" value="1"/>
</dbReference>
<comment type="similarity">
    <text evidence="1 5">Belongs to the universal ribosomal protein uL29 family.</text>
</comment>
<dbReference type="NCBIfam" id="TIGR00012">
    <property type="entry name" value="L29"/>
    <property type="match status" value="1"/>
</dbReference>
<organism evidence="6 7">
    <name type="scientific">Mesomycoplasma hyopneumoniae</name>
    <name type="common">Mycoplasma hyopneumoniae</name>
    <dbReference type="NCBI Taxonomy" id="2099"/>
    <lineage>
        <taxon>Bacteria</taxon>
        <taxon>Bacillati</taxon>
        <taxon>Mycoplasmatota</taxon>
        <taxon>Mycoplasmoidales</taxon>
        <taxon>Metamycoplasmataceae</taxon>
        <taxon>Mesomycoplasma</taxon>
    </lineage>
</organism>
<accession>A0A223M9U3</accession>
<dbReference type="PANTHER" id="PTHR10916:SF0">
    <property type="entry name" value="LARGE RIBOSOMAL SUBUNIT PROTEIN UL29C"/>
    <property type="match status" value="1"/>
</dbReference>